<sequence length="401" mass="45307">MSKNSLVVINPNAELVEAAGVSAWMERIRPHWKGKQLVQRVQKLLSTDPSSACQRIFNASIHDLREKVVVAGVDLAAEAAKQHKLPPITRADDVEDYSVLRLIELSYRMGILSRPEYKRLLRAYDIRKDLEHEDDEYEAGIEDCVYIFATCIDVVLSKDPLHLIKLTDVKQIVEQPSAAALNESLTEEYKHAPQPRQHEIFKFLISAALNKAQPDIVQQNSFNALFSLRPLTSTQVLIDASKELVEQIGKKAPELRVARVALAAGLFPYLRKSQVKELFAAYLNHMKQVGYQWRKNAEHGELLRNLQELGGLEHVPDELLSEYLEWLVLCYVGESGGYGAGYNRKVFYSNVGAPLAKEILKEAKRSLAKELESLRKSARVKVALADDHISRRFETIADEAQ</sequence>
<name>A0ABS5ZYH6_9PROT</name>
<accession>A0ABS5ZYH6</accession>
<keyword evidence="2" id="KW-1185">Reference proteome</keyword>
<dbReference type="EMBL" id="JAAOMP010000096">
    <property type="protein sequence ID" value="MBU2760271.1"/>
    <property type="molecule type" value="Genomic_DNA"/>
</dbReference>
<comment type="caution">
    <text evidence="1">The sequence shown here is derived from an EMBL/GenBank/DDBJ whole genome shotgun (WGS) entry which is preliminary data.</text>
</comment>
<protein>
    <submittedName>
        <fullName evidence="1">Uncharacterized protein</fullName>
    </submittedName>
</protein>
<evidence type="ECO:0000313" key="2">
    <source>
        <dbReference type="Proteomes" id="UP000755654"/>
    </source>
</evidence>
<dbReference type="Proteomes" id="UP000755654">
    <property type="component" value="Unassembled WGS sequence"/>
</dbReference>
<reference evidence="1 2" key="1">
    <citation type="journal article" date="2021" name="ISME J.">
        <title>Genomic evolution of the class Acidithiobacillia: deep-branching Proteobacteria living in extreme acidic conditions.</title>
        <authorList>
            <person name="Moya-Beltran A."/>
            <person name="Beard S."/>
            <person name="Rojas-Villalobos C."/>
            <person name="Issotta F."/>
            <person name="Gallardo Y."/>
            <person name="Ulloa R."/>
            <person name="Giaveno A."/>
            <person name="Degli Esposti M."/>
            <person name="Johnson D.B."/>
            <person name="Quatrini R."/>
        </authorList>
    </citation>
    <scope>NUCLEOTIDE SEQUENCE [LARGE SCALE GENOMIC DNA]</scope>
    <source>
        <strain evidence="1 2">RW2</strain>
    </source>
</reference>
<gene>
    <name evidence="1" type="ORF">HAP95_08930</name>
</gene>
<organism evidence="1 2">
    <name type="scientific">Acidithiobacillus sulfurivorans</name>
    <dbReference type="NCBI Taxonomy" id="1958756"/>
    <lineage>
        <taxon>Bacteria</taxon>
        <taxon>Pseudomonadati</taxon>
        <taxon>Pseudomonadota</taxon>
        <taxon>Acidithiobacillia</taxon>
        <taxon>Acidithiobacillales</taxon>
        <taxon>Acidithiobacillaceae</taxon>
        <taxon>Acidithiobacillus</taxon>
    </lineage>
</organism>
<proteinExistence type="predicted"/>
<dbReference type="RefSeq" id="WP_215883900.1">
    <property type="nucleotide sequence ID" value="NZ_JAAOMP010000096.1"/>
</dbReference>
<evidence type="ECO:0000313" key="1">
    <source>
        <dbReference type="EMBL" id="MBU2760271.1"/>
    </source>
</evidence>